<name>A0A1M7Z6R1_9BACT</name>
<reference evidence="2" key="1">
    <citation type="submission" date="2016-12" db="EMBL/GenBank/DDBJ databases">
        <authorList>
            <person name="Varghese N."/>
            <person name="Submissions S."/>
        </authorList>
    </citation>
    <scope>NUCLEOTIDE SEQUENCE [LARGE SCALE GENOMIC DNA]</scope>
    <source>
        <strain evidence="2">DSM 25035</strain>
    </source>
</reference>
<dbReference type="AlphaFoldDB" id="A0A1M7Z6R1"/>
<accession>A0A1M7Z6R1</accession>
<organism evidence="1 2">
    <name type="scientific">Algoriphagus zhangzhouensis</name>
    <dbReference type="NCBI Taxonomy" id="1073327"/>
    <lineage>
        <taxon>Bacteria</taxon>
        <taxon>Pseudomonadati</taxon>
        <taxon>Bacteroidota</taxon>
        <taxon>Cytophagia</taxon>
        <taxon>Cytophagales</taxon>
        <taxon>Cyclobacteriaceae</taxon>
        <taxon>Algoriphagus</taxon>
    </lineage>
</organism>
<dbReference type="InterPro" id="IPR027396">
    <property type="entry name" value="DsrEFH-like"/>
</dbReference>
<evidence type="ECO:0000313" key="1">
    <source>
        <dbReference type="EMBL" id="SHO60460.1"/>
    </source>
</evidence>
<gene>
    <name evidence="1" type="ORF">SAMN04488108_0810</name>
</gene>
<dbReference type="STRING" id="1073327.SAMN04488108_0810"/>
<sequence length="239" mass="26282">MIFNRCYTQTVFKMNKENCNSRRSFIETLAMGSAIGGLTAFSGGVVQAETKSDSKILNEAEEWFKGVKGTHRIVYDGSTPHDGFPIIWNWAFYLTNNQTDVPDSDMTAMTVLRHSAIPFAMNSSVWKKYKLGTVYGINDPKTQQPSERNPFYAPTEGDFPIPAIQGIKDLQARGAMFCVCDLAMNFYSGVIAGQMGLEAADVYSDFKAAVEPGIQIVPSGVWALQRAQKHGCAYVFAGG</sequence>
<evidence type="ECO:0000313" key="2">
    <source>
        <dbReference type="Proteomes" id="UP000184609"/>
    </source>
</evidence>
<dbReference type="EMBL" id="FRXN01000001">
    <property type="protein sequence ID" value="SHO60460.1"/>
    <property type="molecule type" value="Genomic_DNA"/>
</dbReference>
<keyword evidence="2" id="KW-1185">Reference proteome</keyword>
<dbReference type="Proteomes" id="UP000184609">
    <property type="component" value="Unassembled WGS sequence"/>
</dbReference>
<dbReference type="Gene3D" id="3.40.1260.10">
    <property type="entry name" value="DsrEFH-like"/>
    <property type="match status" value="1"/>
</dbReference>
<protein>
    <submittedName>
        <fullName evidence="1">Uncharacterized protein</fullName>
    </submittedName>
</protein>
<proteinExistence type="predicted"/>